<reference evidence="1 2" key="1">
    <citation type="submission" date="2013-11" db="EMBL/GenBank/DDBJ databases">
        <title>Genome sequencing of Stegodyphus mimosarum.</title>
        <authorList>
            <person name="Bechsgaard J."/>
        </authorList>
    </citation>
    <scope>NUCLEOTIDE SEQUENCE [LARGE SCALE GENOMIC DNA]</scope>
</reference>
<dbReference type="EMBL" id="KK120015">
    <property type="protein sequence ID" value="KFM77363.1"/>
    <property type="molecule type" value="Genomic_DNA"/>
</dbReference>
<name>A0A087UJ24_STEMI</name>
<feature type="non-terminal residue" evidence="1">
    <location>
        <position position="76"/>
    </location>
</feature>
<gene>
    <name evidence="1" type="ORF">X975_26456</name>
</gene>
<dbReference type="OrthoDB" id="411823at2759"/>
<keyword evidence="2" id="KW-1185">Reference proteome</keyword>
<proteinExistence type="predicted"/>
<protein>
    <submittedName>
        <fullName evidence="1">Uncharacterized protein</fullName>
    </submittedName>
</protein>
<evidence type="ECO:0000313" key="2">
    <source>
        <dbReference type="Proteomes" id="UP000054359"/>
    </source>
</evidence>
<sequence>MPEKNTSAKVKRMWQNRWAETTTGHRTFKFYPKINFKLNIRNWYITQFLTEHGSFSSYLKRFNFRTSDSCSCGEVG</sequence>
<dbReference type="Proteomes" id="UP000054359">
    <property type="component" value="Unassembled WGS sequence"/>
</dbReference>
<organism evidence="1 2">
    <name type="scientific">Stegodyphus mimosarum</name>
    <name type="common">African social velvet spider</name>
    <dbReference type="NCBI Taxonomy" id="407821"/>
    <lineage>
        <taxon>Eukaryota</taxon>
        <taxon>Metazoa</taxon>
        <taxon>Ecdysozoa</taxon>
        <taxon>Arthropoda</taxon>
        <taxon>Chelicerata</taxon>
        <taxon>Arachnida</taxon>
        <taxon>Araneae</taxon>
        <taxon>Araneomorphae</taxon>
        <taxon>Entelegynae</taxon>
        <taxon>Eresoidea</taxon>
        <taxon>Eresidae</taxon>
        <taxon>Stegodyphus</taxon>
    </lineage>
</organism>
<evidence type="ECO:0000313" key="1">
    <source>
        <dbReference type="EMBL" id="KFM77363.1"/>
    </source>
</evidence>
<dbReference type="AlphaFoldDB" id="A0A087UJ24"/>
<accession>A0A087UJ24</accession>